<feature type="compositionally biased region" description="Polar residues" evidence="2">
    <location>
        <begin position="842"/>
        <end position="855"/>
    </location>
</feature>
<accession>A0A2R6W9K0</accession>
<feature type="compositionally biased region" description="Basic and acidic residues" evidence="2">
    <location>
        <begin position="934"/>
        <end position="944"/>
    </location>
</feature>
<feature type="coiled-coil region" evidence="1">
    <location>
        <begin position="194"/>
        <end position="326"/>
    </location>
</feature>
<proteinExistence type="predicted"/>
<feature type="compositionally biased region" description="Basic and acidic residues" evidence="2">
    <location>
        <begin position="1173"/>
        <end position="1208"/>
    </location>
</feature>
<feature type="compositionally biased region" description="Basic and acidic residues" evidence="2">
    <location>
        <begin position="621"/>
        <end position="644"/>
    </location>
</feature>
<evidence type="ECO:0000313" key="3">
    <source>
        <dbReference type="EMBL" id="PTQ30527.1"/>
    </source>
</evidence>
<keyword evidence="4" id="KW-1185">Reference proteome</keyword>
<sequence length="1248" mass="141913">MTMEVQMKQLRDQVHRREAEITTLKQHLVLLTSDFKYNLKLLEDRDFELDQTEAQLEQIRNVGKKKDSAMELLNSEVVKFKALADRDAEQIRSLESTLGQYKESVRTVRERLEEALQLRDQELTCHRSELEALKTKINQQSESLKVQEKGLNDAVKACERTWSQRYSECHKTVMTLVAEQESLLKEKLAKDREMEIMQNRILELQKSVDELTGVTDERANTRMKELEEEKQNLERSLRKKMLEEYDGKIAELLAQLQSIEYAVSLERREANTRIITMEAQQVEKLSSLHQTIQELRGERNDLLEKVRNLETELSSLKENFSHLKKNGRRLSKKEDTLTKEVSTLQHNLHEAKIMLEKSQVERSHEISALHDSLREARSREKMFSVKEVEQTKRIEVLEQLLEGARIKVEELSKKDQEENKELRIAQDSLEQTKKELNRISQKNSEQLGEITTLKKSLMEARHQGAMLSRTQAEHTEELAILKQSLCDARNHGETMTRKYGENVKDVENLRQLLSASRAQEDAMKKKMDHQEKEIVILQEALLQAKADSDLLVRAEATHTEEISALRSALAETQKQADAAFKHAQHLNAIFEVTQAESRRRVEIKECVSSLITSAQDQPETFCKDNDDSPGRPRELSFRSVDDGKIPSLTETGLKTTPGLEEENRYLKARVDELQSENFKVGHVISELRNELETVGLLQPSTGCDLHSFASQRQNSKSPPSDEENKLSQRQIKMTSGSNWKDEPHEAILRPKVVNTFQENEEISLSEREELLTLRALLKDVHSRNALFHKQVVSMNVPAEQSQDRRRNLSGGSAEVTTYPERQLNSSELGSTPRNYRDEIRNSVKQPRSTQSTFVGDNSRRFPEQRSKQSTAEAKSSLVVSAEVLKLNEQIARVREQLTTLCSSDQSISSCQKSSEVRMHRFQSSCSGKAAQTDEPLRSGSHELKAGGNSGAAKNKSDLHHRIYLDQQDNIAEKAPRGTQCDIPRRQHEELELEQPACIATKRSNHKAHPHGVVQSSEVFLPNKHTASKKVRPSARDSLGTTARAKVGRKIRVKVPSVTSSRSDVVCSHCQECLSNEDRQGLTSPSPELSFTDSPKPDNAKAHNHHRCSTWAHGHGQACVLTSLATDEKEQHNDLSQARTGSGSDDSDLASIIQHKCTVHPHDTVHQKKLSRNAGDKRDVTREDARRSKTHAVRDEHLPRKQTVIERKRGSGSGSASTPRRSMIAGRERVLSQHDSHHSRLSISRSAKI</sequence>
<feature type="region of interest" description="Disordered" evidence="2">
    <location>
        <begin position="705"/>
        <end position="743"/>
    </location>
</feature>
<gene>
    <name evidence="3" type="ORF">MARPO_0123s0019</name>
</gene>
<keyword evidence="1" id="KW-0175">Coiled coil</keyword>
<dbReference type="Gramene" id="Mp7g16370.1">
    <property type="protein sequence ID" value="Mp7g16370.1.cds"/>
    <property type="gene ID" value="Mp7g16370"/>
</dbReference>
<reference evidence="4" key="1">
    <citation type="journal article" date="2017" name="Cell">
        <title>Insights into land plant evolution garnered from the Marchantia polymorpha genome.</title>
        <authorList>
            <person name="Bowman J.L."/>
            <person name="Kohchi T."/>
            <person name="Yamato K.T."/>
            <person name="Jenkins J."/>
            <person name="Shu S."/>
            <person name="Ishizaki K."/>
            <person name="Yamaoka S."/>
            <person name="Nishihama R."/>
            <person name="Nakamura Y."/>
            <person name="Berger F."/>
            <person name="Adam C."/>
            <person name="Aki S.S."/>
            <person name="Althoff F."/>
            <person name="Araki T."/>
            <person name="Arteaga-Vazquez M.A."/>
            <person name="Balasubrmanian S."/>
            <person name="Barry K."/>
            <person name="Bauer D."/>
            <person name="Boehm C.R."/>
            <person name="Briginshaw L."/>
            <person name="Caballero-Perez J."/>
            <person name="Catarino B."/>
            <person name="Chen F."/>
            <person name="Chiyoda S."/>
            <person name="Chovatia M."/>
            <person name="Davies K.M."/>
            <person name="Delmans M."/>
            <person name="Demura T."/>
            <person name="Dierschke T."/>
            <person name="Dolan L."/>
            <person name="Dorantes-Acosta A.E."/>
            <person name="Eklund D.M."/>
            <person name="Florent S.N."/>
            <person name="Flores-Sandoval E."/>
            <person name="Fujiyama A."/>
            <person name="Fukuzawa H."/>
            <person name="Galik B."/>
            <person name="Grimanelli D."/>
            <person name="Grimwood J."/>
            <person name="Grossniklaus U."/>
            <person name="Hamada T."/>
            <person name="Haseloff J."/>
            <person name="Hetherington A.J."/>
            <person name="Higo A."/>
            <person name="Hirakawa Y."/>
            <person name="Hundley H.N."/>
            <person name="Ikeda Y."/>
            <person name="Inoue K."/>
            <person name="Inoue S.I."/>
            <person name="Ishida S."/>
            <person name="Jia Q."/>
            <person name="Kakita M."/>
            <person name="Kanazawa T."/>
            <person name="Kawai Y."/>
            <person name="Kawashima T."/>
            <person name="Kennedy M."/>
            <person name="Kinose K."/>
            <person name="Kinoshita T."/>
            <person name="Kohara Y."/>
            <person name="Koide E."/>
            <person name="Komatsu K."/>
            <person name="Kopischke S."/>
            <person name="Kubo M."/>
            <person name="Kyozuka J."/>
            <person name="Lagercrantz U."/>
            <person name="Lin S.S."/>
            <person name="Lindquist E."/>
            <person name="Lipzen A.M."/>
            <person name="Lu C.W."/>
            <person name="De Luna E."/>
            <person name="Martienssen R.A."/>
            <person name="Minamino N."/>
            <person name="Mizutani M."/>
            <person name="Mizutani M."/>
            <person name="Mochizuki N."/>
            <person name="Monte I."/>
            <person name="Mosher R."/>
            <person name="Nagasaki H."/>
            <person name="Nakagami H."/>
            <person name="Naramoto S."/>
            <person name="Nishitani K."/>
            <person name="Ohtani M."/>
            <person name="Okamoto T."/>
            <person name="Okumura M."/>
            <person name="Phillips J."/>
            <person name="Pollak B."/>
            <person name="Reinders A."/>
            <person name="Rovekamp M."/>
            <person name="Sano R."/>
            <person name="Sawa S."/>
            <person name="Schmid M.W."/>
            <person name="Shirakawa M."/>
            <person name="Solano R."/>
            <person name="Spunde A."/>
            <person name="Suetsugu N."/>
            <person name="Sugano S."/>
            <person name="Sugiyama A."/>
            <person name="Sun R."/>
            <person name="Suzuki Y."/>
            <person name="Takenaka M."/>
            <person name="Takezawa D."/>
            <person name="Tomogane H."/>
            <person name="Tsuzuki M."/>
            <person name="Ueda T."/>
            <person name="Umeda M."/>
            <person name="Ward J.M."/>
            <person name="Watanabe Y."/>
            <person name="Yazaki K."/>
            <person name="Yokoyama R."/>
            <person name="Yoshitake Y."/>
            <person name="Yotsui I."/>
            <person name="Zachgo S."/>
            <person name="Schmutz J."/>
        </authorList>
    </citation>
    <scope>NUCLEOTIDE SEQUENCE [LARGE SCALE GENOMIC DNA]</scope>
    <source>
        <strain evidence="4">Tak-1</strain>
    </source>
</reference>
<dbReference type="AlphaFoldDB" id="A0A2R6W9K0"/>
<evidence type="ECO:0000256" key="2">
    <source>
        <dbReference type="SAM" id="MobiDB-lite"/>
    </source>
</evidence>
<feature type="compositionally biased region" description="Polar residues" evidence="2">
    <location>
        <begin position="822"/>
        <end position="833"/>
    </location>
</feature>
<name>A0A2R6W9K0_MARPO</name>
<evidence type="ECO:0000256" key="1">
    <source>
        <dbReference type="SAM" id="Coils"/>
    </source>
</evidence>
<feature type="coiled-coil region" evidence="1">
    <location>
        <begin position="394"/>
        <end position="449"/>
    </location>
</feature>
<feature type="region of interest" description="Disordered" evidence="2">
    <location>
        <begin position="1160"/>
        <end position="1248"/>
    </location>
</feature>
<feature type="region of interest" description="Disordered" evidence="2">
    <location>
        <begin position="796"/>
        <end position="874"/>
    </location>
</feature>
<feature type="compositionally biased region" description="Basic and acidic residues" evidence="2">
    <location>
        <begin position="857"/>
        <end position="866"/>
    </location>
</feature>
<feature type="compositionally biased region" description="Polar residues" evidence="2">
    <location>
        <begin position="1080"/>
        <end position="1092"/>
    </location>
</feature>
<organism evidence="3 4">
    <name type="scientific">Marchantia polymorpha</name>
    <name type="common">Common liverwort</name>
    <name type="synonym">Marchantia aquatica</name>
    <dbReference type="NCBI Taxonomy" id="3197"/>
    <lineage>
        <taxon>Eukaryota</taxon>
        <taxon>Viridiplantae</taxon>
        <taxon>Streptophyta</taxon>
        <taxon>Embryophyta</taxon>
        <taxon>Marchantiophyta</taxon>
        <taxon>Marchantiopsida</taxon>
        <taxon>Marchantiidae</taxon>
        <taxon>Marchantiales</taxon>
        <taxon>Marchantiaceae</taxon>
        <taxon>Marchantia</taxon>
    </lineage>
</organism>
<dbReference type="Proteomes" id="UP000244005">
    <property type="component" value="Unassembled WGS sequence"/>
</dbReference>
<dbReference type="OrthoDB" id="568502at2759"/>
<protein>
    <submittedName>
        <fullName evidence="3">Uncharacterized protein</fullName>
    </submittedName>
</protein>
<feature type="coiled-coil region" evidence="1">
    <location>
        <begin position="506"/>
        <end position="547"/>
    </location>
</feature>
<feature type="region of interest" description="Disordered" evidence="2">
    <location>
        <begin position="922"/>
        <end position="957"/>
    </location>
</feature>
<feature type="compositionally biased region" description="Polar residues" evidence="2">
    <location>
        <begin position="727"/>
        <end position="738"/>
    </location>
</feature>
<evidence type="ECO:0000313" key="4">
    <source>
        <dbReference type="Proteomes" id="UP000244005"/>
    </source>
</evidence>
<feature type="coiled-coil region" evidence="1">
    <location>
        <begin position="91"/>
        <end position="118"/>
    </location>
</feature>
<feature type="region of interest" description="Disordered" evidence="2">
    <location>
        <begin position="617"/>
        <end position="655"/>
    </location>
</feature>
<feature type="compositionally biased region" description="Basic and acidic residues" evidence="2">
    <location>
        <begin position="1225"/>
        <end position="1237"/>
    </location>
</feature>
<dbReference type="EMBL" id="KZ772795">
    <property type="protein sequence ID" value="PTQ30527.1"/>
    <property type="molecule type" value="Genomic_DNA"/>
</dbReference>
<feature type="region of interest" description="Disordered" evidence="2">
    <location>
        <begin position="1076"/>
        <end position="1104"/>
    </location>
</feature>
<dbReference type="Gene3D" id="6.10.250.3110">
    <property type="match status" value="1"/>
</dbReference>
<feature type="compositionally biased region" description="Polar residues" evidence="2">
    <location>
        <begin position="708"/>
        <end position="718"/>
    </location>
</feature>